<dbReference type="OrthoDB" id="5775138at2759"/>
<keyword evidence="3" id="KW-1185">Reference proteome</keyword>
<dbReference type="Proteomes" id="UP000268014">
    <property type="component" value="Unassembled WGS sequence"/>
</dbReference>
<dbReference type="Pfam" id="PF00059">
    <property type="entry name" value="Lectin_C"/>
    <property type="match status" value="1"/>
</dbReference>
<dbReference type="STRING" id="6290.A0A0N4W3R7"/>
<organism evidence="4">
    <name type="scientific">Haemonchus placei</name>
    <name type="common">Barber's pole worm</name>
    <dbReference type="NCBI Taxonomy" id="6290"/>
    <lineage>
        <taxon>Eukaryota</taxon>
        <taxon>Metazoa</taxon>
        <taxon>Ecdysozoa</taxon>
        <taxon>Nematoda</taxon>
        <taxon>Chromadorea</taxon>
        <taxon>Rhabditida</taxon>
        <taxon>Rhabditina</taxon>
        <taxon>Rhabditomorpha</taxon>
        <taxon>Strongyloidea</taxon>
        <taxon>Trichostrongylidae</taxon>
        <taxon>Haemonchus</taxon>
    </lineage>
</organism>
<evidence type="ECO:0000313" key="3">
    <source>
        <dbReference type="Proteomes" id="UP000268014"/>
    </source>
</evidence>
<dbReference type="SUPFAM" id="SSF56436">
    <property type="entry name" value="C-type lectin-like"/>
    <property type="match status" value="1"/>
</dbReference>
<dbReference type="WBParaSite" id="HPLM_0000447501-mRNA-1">
    <property type="protein sequence ID" value="HPLM_0000447501-mRNA-1"/>
    <property type="gene ID" value="HPLM_0000447501"/>
</dbReference>
<dbReference type="AlphaFoldDB" id="A0A0N4W3R7"/>
<evidence type="ECO:0000259" key="1">
    <source>
        <dbReference type="PROSITE" id="PS50041"/>
    </source>
</evidence>
<accession>A0A0N4W3R7</accession>
<dbReference type="OMA" id="MFYSICE"/>
<dbReference type="Gene3D" id="3.10.100.10">
    <property type="entry name" value="Mannose-Binding Protein A, subunit A"/>
    <property type="match status" value="1"/>
</dbReference>
<evidence type="ECO:0000313" key="2">
    <source>
        <dbReference type="EMBL" id="VDO23295.1"/>
    </source>
</evidence>
<proteinExistence type="predicted"/>
<gene>
    <name evidence="2" type="ORF">HPLM_LOCUS4467</name>
</gene>
<protein>
    <submittedName>
        <fullName evidence="4">C-type lectin domain-containing protein</fullName>
    </submittedName>
</protein>
<feature type="domain" description="C-type lectin" evidence="1">
    <location>
        <begin position="1"/>
        <end position="118"/>
    </location>
</feature>
<evidence type="ECO:0000313" key="4">
    <source>
        <dbReference type="WBParaSite" id="HPLM_0000447501-mRNA-1"/>
    </source>
</evidence>
<name>A0A0N4W3R7_HAEPC</name>
<dbReference type="PROSITE" id="PS50041">
    <property type="entry name" value="C_TYPE_LECTIN_2"/>
    <property type="match status" value="1"/>
</dbReference>
<dbReference type="InterPro" id="IPR016187">
    <property type="entry name" value="CTDL_fold"/>
</dbReference>
<dbReference type="CDD" id="cd00037">
    <property type="entry name" value="CLECT"/>
    <property type="match status" value="1"/>
</dbReference>
<sequence length="139" mass="15811">MENKTMPLQKAEKRCSANGANLFVANSKDEFNEISRRAPRNFWTWVGLAQFDNQATPIWQTSSGIQPSALKWLINPFSPAANGWSAASRCVAYYNGDVESTRYLYFYPCESMFYSICERNSTFNNALAQQAGQLPFLHF</sequence>
<dbReference type="EMBL" id="UZAF01016213">
    <property type="protein sequence ID" value="VDO23295.1"/>
    <property type="molecule type" value="Genomic_DNA"/>
</dbReference>
<reference evidence="4" key="1">
    <citation type="submission" date="2017-02" db="UniProtKB">
        <authorList>
            <consortium name="WormBaseParasite"/>
        </authorList>
    </citation>
    <scope>IDENTIFICATION</scope>
</reference>
<dbReference type="InterPro" id="IPR016186">
    <property type="entry name" value="C-type_lectin-like/link_sf"/>
</dbReference>
<dbReference type="InterPro" id="IPR001304">
    <property type="entry name" value="C-type_lectin-like"/>
</dbReference>
<reference evidence="2 3" key="2">
    <citation type="submission" date="2018-11" db="EMBL/GenBank/DDBJ databases">
        <authorList>
            <consortium name="Pathogen Informatics"/>
        </authorList>
    </citation>
    <scope>NUCLEOTIDE SEQUENCE [LARGE SCALE GENOMIC DNA]</scope>
    <source>
        <strain evidence="2 3">MHpl1</strain>
    </source>
</reference>